<dbReference type="InterPro" id="IPR004360">
    <property type="entry name" value="Glyas_Fos-R_dOase_dom"/>
</dbReference>
<name>A0A7W8KHA3_9DEIO</name>
<gene>
    <name evidence="2" type="ORF">HNQ07_003601</name>
</gene>
<evidence type="ECO:0000313" key="2">
    <source>
        <dbReference type="EMBL" id="MBB5378100.1"/>
    </source>
</evidence>
<dbReference type="Proteomes" id="UP000539473">
    <property type="component" value="Unassembled WGS sequence"/>
</dbReference>
<dbReference type="Pfam" id="PF00903">
    <property type="entry name" value="Glyoxalase"/>
    <property type="match status" value="1"/>
</dbReference>
<dbReference type="InterPro" id="IPR037523">
    <property type="entry name" value="VOC_core"/>
</dbReference>
<dbReference type="PROSITE" id="PS51819">
    <property type="entry name" value="VOC"/>
    <property type="match status" value="1"/>
</dbReference>
<dbReference type="InterPro" id="IPR029068">
    <property type="entry name" value="Glyas_Bleomycin-R_OHBP_Dase"/>
</dbReference>
<feature type="domain" description="VOC" evidence="1">
    <location>
        <begin position="11"/>
        <end position="116"/>
    </location>
</feature>
<keyword evidence="2" id="KW-0456">Lyase</keyword>
<reference evidence="2 3" key="1">
    <citation type="submission" date="2020-08" db="EMBL/GenBank/DDBJ databases">
        <title>Genomic Encyclopedia of Type Strains, Phase IV (KMG-IV): sequencing the most valuable type-strain genomes for metagenomic binning, comparative biology and taxonomic classification.</title>
        <authorList>
            <person name="Goeker M."/>
        </authorList>
    </citation>
    <scope>NUCLEOTIDE SEQUENCE [LARGE SCALE GENOMIC DNA]</scope>
    <source>
        <strain evidence="2 3">DSM 27521</strain>
    </source>
</reference>
<sequence>MPSSRAMALLKVDCLQIPVPDLDAGLRFYRDQLGHDLIWRTASAAGLRLPETDTELVLQTQRPELEVNLLVSSVDSAIATIVQAGGSVAEPPFDLQVGRGAVVQDPWGNRLVILDLSKGLLSTDDHGNVIESADPWSPAPPYD</sequence>
<dbReference type="EMBL" id="JACHFK010000010">
    <property type="protein sequence ID" value="MBB5378100.1"/>
    <property type="molecule type" value="Genomic_DNA"/>
</dbReference>
<accession>A0A7W8KHA3</accession>
<evidence type="ECO:0000313" key="3">
    <source>
        <dbReference type="Proteomes" id="UP000539473"/>
    </source>
</evidence>
<dbReference type="SUPFAM" id="SSF54593">
    <property type="entry name" value="Glyoxalase/Bleomycin resistance protein/Dihydroxybiphenyl dioxygenase"/>
    <property type="match status" value="1"/>
</dbReference>
<organism evidence="2 3">
    <name type="scientific">Deinococcus metalli</name>
    <dbReference type="NCBI Taxonomy" id="1141878"/>
    <lineage>
        <taxon>Bacteria</taxon>
        <taxon>Thermotogati</taxon>
        <taxon>Deinococcota</taxon>
        <taxon>Deinococci</taxon>
        <taxon>Deinococcales</taxon>
        <taxon>Deinococcaceae</taxon>
        <taxon>Deinococcus</taxon>
    </lineage>
</organism>
<protein>
    <submittedName>
        <fullName evidence="2">Putative enzyme related to lactoylglutathione lyase</fullName>
    </submittedName>
</protein>
<proteinExistence type="predicted"/>
<dbReference type="Gene3D" id="3.10.180.10">
    <property type="entry name" value="2,3-Dihydroxybiphenyl 1,2-Dioxygenase, domain 1"/>
    <property type="match status" value="1"/>
</dbReference>
<evidence type="ECO:0000259" key="1">
    <source>
        <dbReference type="PROSITE" id="PS51819"/>
    </source>
</evidence>
<dbReference type="AlphaFoldDB" id="A0A7W8KHA3"/>
<dbReference type="GO" id="GO:0016829">
    <property type="term" value="F:lyase activity"/>
    <property type="evidence" value="ECO:0007669"/>
    <property type="project" value="UniProtKB-KW"/>
</dbReference>
<dbReference type="RefSeq" id="WP_184114239.1">
    <property type="nucleotide sequence ID" value="NZ_BNAJ01000009.1"/>
</dbReference>
<comment type="caution">
    <text evidence="2">The sequence shown here is derived from an EMBL/GenBank/DDBJ whole genome shotgun (WGS) entry which is preliminary data.</text>
</comment>